<keyword evidence="3" id="KW-1185">Reference proteome</keyword>
<feature type="chain" id="PRO_5043361766" description="Chlorophyllase" evidence="1">
    <location>
        <begin position="23"/>
        <end position="356"/>
    </location>
</feature>
<dbReference type="GO" id="GO:0015996">
    <property type="term" value="P:chlorophyll catabolic process"/>
    <property type="evidence" value="ECO:0007669"/>
    <property type="project" value="TreeGrafter"/>
</dbReference>
<accession>A0AAV8UBN9</accession>
<gene>
    <name evidence="2" type="ORF">K2173_018413</name>
</gene>
<dbReference type="Pfam" id="PF07224">
    <property type="entry name" value="Chlorophyllase"/>
    <property type="match status" value="1"/>
</dbReference>
<dbReference type="Gene3D" id="3.40.50.1820">
    <property type="entry name" value="alpha/beta hydrolase"/>
    <property type="match status" value="2"/>
</dbReference>
<feature type="signal peptide" evidence="1">
    <location>
        <begin position="1"/>
        <end position="22"/>
    </location>
</feature>
<protein>
    <recommendedName>
        <fullName evidence="4">Chlorophyllase</fullName>
    </recommendedName>
</protein>
<evidence type="ECO:0000313" key="2">
    <source>
        <dbReference type="EMBL" id="KAJ8899439.1"/>
    </source>
</evidence>
<evidence type="ECO:0008006" key="4">
    <source>
        <dbReference type="Google" id="ProtNLM"/>
    </source>
</evidence>
<keyword evidence="1" id="KW-0732">Signal</keyword>
<dbReference type="PANTHER" id="PTHR33428:SF10">
    <property type="entry name" value="CHLOROPHYLLASE-1"/>
    <property type="match status" value="1"/>
</dbReference>
<dbReference type="InterPro" id="IPR029058">
    <property type="entry name" value="AB_hydrolase_fold"/>
</dbReference>
<dbReference type="SUPFAM" id="SSF53474">
    <property type="entry name" value="alpha/beta-Hydrolases"/>
    <property type="match status" value="1"/>
</dbReference>
<reference evidence="2 3" key="1">
    <citation type="submission" date="2021-09" db="EMBL/GenBank/DDBJ databases">
        <title>Genomic insights and catalytic innovation underlie evolution of tropane alkaloids biosynthesis.</title>
        <authorList>
            <person name="Wang Y.-J."/>
            <person name="Tian T."/>
            <person name="Huang J.-P."/>
            <person name="Huang S.-X."/>
        </authorList>
    </citation>
    <scope>NUCLEOTIDE SEQUENCE [LARGE SCALE GENOMIC DNA]</scope>
    <source>
        <strain evidence="2">KIB-2018</strain>
        <tissue evidence="2">Leaf</tissue>
    </source>
</reference>
<dbReference type="GO" id="GO:0047746">
    <property type="term" value="F:chlorophyllase activity"/>
    <property type="evidence" value="ECO:0007669"/>
    <property type="project" value="TreeGrafter"/>
</dbReference>
<evidence type="ECO:0000313" key="3">
    <source>
        <dbReference type="Proteomes" id="UP001159364"/>
    </source>
</evidence>
<evidence type="ECO:0000256" key="1">
    <source>
        <dbReference type="SAM" id="SignalP"/>
    </source>
</evidence>
<dbReference type="PANTHER" id="PTHR33428">
    <property type="entry name" value="CHLOROPHYLLASE-2, CHLOROPLASTIC"/>
    <property type="match status" value="1"/>
</dbReference>
<name>A0AAV8UBN9_9ROSI</name>
<dbReference type="EMBL" id="JAIWQS010000008">
    <property type="protein sequence ID" value="KAJ8899439.1"/>
    <property type="molecule type" value="Genomic_DNA"/>
</dbReference>
<dbReference type="InterPro" id="IPR017395">
    <property type="entry name" value="Chlorophyllase-like"/>
</dbReference>
<comment type="caution">
    <text evidence="2">The sequence shown here is derived from an EMBL/GenBank/DDBJ whole genome shotgun (WGS) entry which is preliminary data.</text>
</comment>
<sequence length="356" mass="38296">MKIVKSLPTLVVIILLAIFSEAKPISSILSETESTPGTLDVFGKGNLSTAYFNVRTTSPPRPLLVVTPNVSGTYPVVLFLHGTYLLNSFYTDLLQHLSSHGYIVVAPQLWDLILPSGPEELEYAVKVANWLPLHLTSVLPKNVEANLEKIALAGHSRGGKTAFALALGYSKIASQVKFSAVIGVDPVAGASKESRTEPKILNYVPGSFNLTIPVAVIGTGLGDQPKFWPMPACAPQGVNHVEFFLESRPPSGHFVTTDYGHMDMLNDHLDGVIGTVAEALCKNGKGPKDPMRRTIGGIVVAFLKAYFEADADEYATILEDPSVAPVTLDAVHQFAGPPNHPQPQVNFNYIDGSTEL</sequence>
<dbReference type="Proteomes" id="UP001159364">
    <property type="component" value="Linkage Group LG08"/>
</dbReference>
<proteinExistence type="predicted"/>
<dbReference type="AlphaFoldDB" id="A0AAV8UBN9"/>
<organism evidence="2 3">
    <name type="scientific">Erythroxylum novogranatense</name>
    <dbReference type="NCBI Taxonomy" id="1862640"/>
    <lineage>
        <taxon>Eukaryota</taxon>
        <taxon>Viridiplantae</taxon>
        <taxon>Streptophyta</taxon>
        <taxon>Embryophyta</taxon>
        <taxon>Tracheophyta</taxon>
        <taxon>Spermatophyta</taxon>
        <taxon>Magnoliopsida</taxon>
        <taxon>eudicotyledons</taxon>
        <taxon>Gunneridae</taxon>
        <taxon>Pentapetalae</taxon>
        <taxon>rosids</taxon>
        <taxon>fabids</taxon>
        <taxon>Malpighiales</taxon>
        <taxon>Erythroxylaceae</taxon>
        <taxon>Erythroxylum</taxon>
    </lineage>
</organism>